<dbReference type="GO" id="GO:0005634">
    <property type="term" value="C:nucleus"/>
    <property type="evidence" value="ECO:0007669"/>
    <property type="project" value="UniProtKB-SubCell"/>
</dbReference>
<dbReference type="GO" id="GO:0003677">
    <property type="term" value="F:DNA binding"/>
    <property type="evidence" value="ECO:0007669"/>
    <property type="project" value="UniProtKB-KW"/>
</dbReference>
<dbReference type="SMART" id="SM00351">
    <property type="entry name" value="PAX"/>
    <property type="match status" value="1"/>
</dbReference>
<dbReference type="PANTHER" id="PTHR45636:SF27">
    <property type="entry name" value="PAIRED DOMAIN-CONTAINING PROTEIN"/>
    <property type="match status" value="1"/>
</dbReference>
<dbReference type="InterPro" id="IPR001523">
    <property type="entry name" value="Paired_dom"/>
</dbReference>
<evidence type="ECO:0000313" key="11">
    <source>
        <dbReference type="Proteomes" id="UP001608902"/>
    </source>
</evidence>
<keyword evidence="5" id="KW-0238">DNA-binding</keyword>
<accession>A0ABD6EA82</accession>
<dbReference type="EMBL" id="JBGFUD010000691">
    <property type="protein sequence ID" value="MFH4975054.1"/>
    <property type="molecule type" value="Genomic_DNA"/>
</dbReference>
<organism evidence="10 11">
    <name type="scientific">Gnathostoma spinigerum</name>
    <dbReference type="NCBI Taxonomy" id="75299"/>
    <lineage>
        <taxon>Eukaryota</taxon>
        <taxon>Metazoa</taxon>
        <taxon>Ecdysozoa</taxon>
        <taxon>Nematoda</taxon>
        <taxon>Chromadorea</taxon>
        <taxon>Rhabditida</taxon>
        <taxon>Spirurina</taxon>
        <taxon>Gnathostomatomorpha</taxon>
        <taxon>Gnathostomatoidea</taxon>
        <taxon>Gnathostomatidae</taxon>
        <taxon>Gnathostoma</taxon>
    </lineage>
</organism>
<evidence type="ECO:0000313" key="10">
    <source>
        <dbReference type="EMBL" id="MFH4975054.1"/>
    </source>
</evidence>
<evidence type="ECO:0000256" key="5">
    <source>
        <dbReference type="ARBA" id="ARBA00023125"/>
    </source>
</evidence>
<name>A0ABD6EA82_9BILA</name>
<dbReference type="PROSITE" id="PS51057">
    <property type="entry name" value="PAIRED_2"/>
    <property type="match status" value="1"/>
</dbReference>
<proteinExistence type="predicted"/>
<dbReference type="SUPFAM" id="SSF46689">
    <property type="entry name" value="Homeodomain-like"/>
    <property type="match status" value="1"/>
</dbReference>
<evidence type="ECO:0000256" key="8">
    <source>
        <dbReference type="SAM" id="MobiDB-lite"/>
    </source>
</evidence>
<keyword evidence="6" id="KW-0804">Transcription</keyword>
<dbReference type="Proteomes" id="UP001608902">
    <property type="component" value="Unassembled WGS sequence"/>
</dbReference>
<evidence type="ECO:0000256" key="4">
    <source>
        <dbReference type="ARBA" id="ARBA00023015"/>
    </source>
</evidence>
<dbReference type="AlphaFoldDB" id="A0ABD6EA82"/>
<comment type="subcellular location">
    <subcellularLocation>
        <location evidence="1">Nucleus</location>
    </subcellularLocation>
</comment>
<dbReference type="Pfam" id="PF00292">
    <property type="entry name" value="PAX"/>
    <property type="match status" value="1"/>
</dbReference>
<reference evidence="10 11" key="1">
    <citation type="submission" date="2024-08" db="EMBL/GenBank/DDBJ databases">
        <title>Gnathostoma spinigerum genome.</title>
        <authorList>
            <person name="Gonzalez-Bertolin B."/>
            <person name="Monzon S."/>
            <person name="Zaballos A."/>
            <person name="Jimenez P."/>
            <person name="Dekumyoy P."/>
            <person name="Varona S."/>
            <person name="Cuesta I."/>
            <person name="Sumanam S."/>
            <person name="Adisakwattana P."/>
            <person name="Gasser R.B."/>
            <person name="Hernandez-Gonzalez A."/>
            <person name="Young N.D."/>
            <person name="Perteguer M.J."/>
        </authorList>
    </citation>
    <scope>NUCLEOTIDE SEQUENCE [LARGE SCALE GENOMIC DNA]</scope>
    <source>
        <strain evidence="10">AL3</strain>
        <tissue evidence="10">Liver</tissue>
    </source>
</reference>
<feature type="domain" description="Paired" evidence="9">
    <location>
        <begin position="119"/>
        <end position="242"/>
    </location>
</feature>
<gene>
    <name evidence="10" type="ORF">AB6A40_001763</name>
</gene>
<keyword evidence="7" id="KW-0539">Nucleus</keyword>
<evidence type="ECO:0000256" key="1">
    <source>
        <dbReference type="ARBA" id="ARBA00004123"/>
    </source>
</evidence>
<keyword evidence="2" id="KW-0217">Developmental protein</keyword>
<evidence type="ECO:0000259" key="9">
    <source>
        <dbReference type="PROSITE" id="PS51057"/>
    </source>
</evidence>
<keyword evidence="3" id="KW-0563">Paired box</keyword>
<feature type="compositionally biased region" description="Polar residues" evidence="8">
    <location>
        <begin position="205"/>
        <end position="229"/>
    </location>
</feature>
<sequence length="242" mass="26327">MIVTIEGSSLMALSPMLHVSGNFHASDDCGTFDNDGAARTASSDEHINCGCIIDISTKESTEKGFNAWLKGLSAATDYGYECETSLSMNGDLPSLCTQPINCIRSQQRSQKKRESRCNKGTGTNLYGRPYCPGRPLSMTDREQIIDLHMSGVKVNAISKQLCISHGCVSKIISRYRETGVLSPAMSPDQRRSRRTKITSSTNSSPRQRASPLSTSPSPIVVQSSNTDTPNVEGRIMEANVDR</sequence>
<feature type="region of interest" description="Disordered" evidence="8">
    <location>
        <begin position="182"/>
        <end position="242"/>
    </location>
</feature>
<dbReference type="InterPro" id="IPR009057">
    <property type="entry name" value="Homeodomain-like_sf"/>
</dbReference>
<keyword evidence="11" id="KW-1185">Reference proteome</keyword>
<keyword evidence="4" id="KW-0805">Transcription regulation</keyword>
<dbReference type="PANTHER" id="PTHR45636">
    <property type="entry name" value="PAIRED BOX PROTEIN PAX-6-RELATED-RELATED"/>
    <property type="match status" value="1"/>
</dbReference>
<evidence type="ECO:0000256" key="2">
    <source>
        <dbReference type="ARBA" id="ARBA00022473"/>
    </source>
</evidence>
<dbReference type="Gene3D" id="1.10.10.10">
    <property type="entry name" value="Winged helix-like DNA-binding domain superfamily/Winged helix DNA-binding domain"/>
    <property type="match status" value="1"/>
</dbReference>
<dbReference type="PRINTS" id="PR00027">
    <property type="entry name" value="PAIREDBOX"/>
</dbReference>
<evidence type="ECO:0000256" key="3">
    <source>
        <dbReference type="ARBA" id="ARBA00022724"/>
    </source>
</evidence>
<evidence type="ECO:0000256" key="6">
    <source>
        <dbReference type="ARBA" id="ARBA00023163"/>
    </source>
</evidence>
<dbReference type="InterPro" id="IPR043565">
    <property type="entry name" value="PAX_fam"/>
</dbReference>
<evidence type="ECO:0000256" key="7">
    <source>
        <dbReference type="ARBA" id="ARBA00023242"/>
    </source>
</evidence>
<dbReference type="InterPro" id="IPR036388">
    <property type="entry name" value="WH-like_DNA-bd_sf"/>
</dbReference>
<protein>
    <recommendedName>
        <fullName evidence="9">Paired domain-containing protein</fullName>
    </recommendedName>
</protein>
<comment type="caution">
    <text evidence="10">The sequence shown here is derived from an EMBL/GenBank/DDBJ whole genome shotgun (WGS) entry which is preliminary data.</text>
</comment>